<dbReference type="CDD" id="cd03109">
    <property type="entry name" value="DTBS"/>
    <property type="match status" value="1"/>
</dbReference>
<evidence type="ECO:0000313" key="5">
    <source>
        <dbReference type="Proteomes" id="UP000501926"/>
    </source>
</evidence>
<dbReference type="RefSeq" id="WP_164994671.1">
    <property type="nucleotide sequence ID" value="NZ_CP049055.1"/>
</dbReference>
<dbReference type="EMBL" id="CT573071">
    <property type="protein sequence ID" value="CAJ73928.1"/>
    <property type="molecule type" value="Genomic_DNA"/>
</dbReference>
<organism evidence="3">
    <name type="scientific">Kuenenia stuttgartiensis</name>
    <dbReference type="NCBI Taxonomy" id="174633"/>
    <lineage>
        <taxon>Bacteria</taxon>
        <taxon>Pseudomonadati</taxon>
        <taxon>Planctomycetota</taxon>
        <taxon>Candidatus Brocadiia</taxon>
        <taxon>Candidatus Brocadiales</taxon>
        <taxon>Candidatus Brocadiaceae</taxon>
        <taxon>Candidatus Kuenenia</taxon>
    </lineage>
</organism>
<dbReference type="Pfam" id="PF07085">
    <property type="entry name" value="DRTGG"/>
    <property type="match status" value="1"/>
</dbReference>
<protein>
    <submittedName>
        <fullName evidence="3">Hypothetical phosphotransacetylase protein</fullName>
    </submittedName>
    <submittedName>
        <fullName evidence="4">Putative phosphotransacetylase protein</fullName>
    </submittedName>
</protein>
<dbReference type="PANTHER" id="PTHR43356">
    <property type="entry name" value="PHOSPHATE ACETYLTRANSFERASE"/>
    <property type="match status" value="1"/>
</dbReference>
<feature type="domain" description="DRTGG" evidence="2">
    <location>
        <begin position="214"/>
        <end position="318"/>
    </location>
</feature>
<dbReference type="Gene3D" id="3.40.1390.20">
    <property type="entry name" value="HprK N-terminal domain-like"/>
    <property type="match status" value="1"/>
</dbReference>
<sequence length="356" mass="39309">MIPLFIASLSPLSGKNLICAGLGLKLKKDGYNIGYFKPVGFSPVFVDDVLTDEDAVFLSRALDVNEPLQSISPVIFTEDMLQRLVKGENLNIREKTMEAFHIASSGKDIMIIRGIGRLTCGTCLGFSELDFITEVNAKVIFVDKFESYIEMLDGFLYASNVLKEKLLGVIFNLVPSAKLEYMKNTIQPFLTKHGVDTLGIIRRDPLLRATSIRDIVTALNGKILCCEEKADELIEHFVIGAMNLESAIQHFKKISDKAVITGGDRSDIHAAALETSTKCLILTGDLYPSYSILGRAHEANIPVIVVRADTATTIETCEKLADTTQLNNMSKIQHASGIIEKEVDFETIYRKLGLTK</sequence>
<dbReference type="InterPro" id="IPR028979">
    <property type="entry name" value="Ser_kin/Pase_Hpr-like_N_sf"/>
</dbReference>
<dbReference type="InterPro" id="IPR010766">
    <property type="entry name" value="DRTGG"/>
</dbReference>
<reference evidence="4 5" key="3">
    <citation type="submission" date="2020-02" db="EMBL/GenBank/DDBJ databases">
        <title>Newly sequenced genome of strain CSTR1 showed variability in Candidatus Kuenenia stuttgartiensis genomes.</title>
        <authorList>
            <person name="Ding C."/>
            <person name="Adrian L."/>
        </authorList>
    </citation>
    <scope>NUCLEOTIDE SEQUENCE [LARGE SCALE GENOMIC DNA]</scope>
    <source>
        <strain evidence="4 5">CSTR1</strain>
    </source>
</reference>
<proteinExistence type="predicted"/>
<evidence type="ECO:0000259" key="2">
    <source>
        <dbReference type="Pfam" id="PF07085"/>
    </source>
</evidence>
<dbReference type="SUPFAM" id="SSF75138">
    <property type="entry name" value="HprK N-terminal domain-like"/>
    <property type="match status" value="1"/>
</dbReference>
<reference evidence="3" key="2">
    <citation type="submission" date="2006-01" db="EMBL/GenBank/DDBJ databases">
        <authorList>
            <person name="Genoscope"/>
        </authorList>
    </citation>
    <scope>NUCLEOTIDE SEQUENCE</scope>
</reference>
<dbReference type="Proteomes" id="UP000501926">
    <property type="component" value="Chromosome"/>
</dbReference>
<comment type="subunit">
    <text evidence="1">Homohexamer.</text>
</comment>
<gene>
    <name evidence="3" type="primary">pta</name>
    <name evidence="4" type="ORF">KsCSTR_15710</name>
    <name evidence="3" type="ORF">kuste3170</name>
</gene>
<dbReference type="SUPFAM" id="SSF52540">
    <property type="entry name" value="P-loop containing nucleoside triphosphate hydrolases"/>
    <property type="match status" value="1"/>
</dbReference>
<dbReference type="AlphaFoldDB" id="Q1Q1N4"/>
<dbReference type="Pfam" id="PF13500">
    <property type="entry name" value="AAA_26"/>
    <property type="match status" value="1"/>
</dbReference>
<dbReference type="PANTHER" id="PTHR43356:SF2">
    <property type="entry name" value="PHOSPHATE ACETYLTRANSFERASE"/>
    <property type="match status" value="1"/>
</dbReference>
<accession>Q1Q1N4</accession>
<dbReference type="InterPro" id="IPR027417">
    <property type="entry name" value="P-loop_NTPase"/>
</dbReference>
<dbReference type="InterPro" id="IPR050500">
    <property type="entry name" value="Phos_Acetyltrans/Butyryltrans"/>
</dbReference>
<dbReference type="Gene3D" id="3.40.50.300">
    <property type="entry name" value="P-loop containing nucleotide triphosphate hydrolases"/>
    <property type="match status" value="1"/>
</dbReference>
<evidence type="ECO:0000256" key="1">
    <source>
        <dbReference type="ARBA" id="ARBA00011643"/>
    </source>
</evidence>
<reference evidence="3" key="1">
    <citation type="journal article" date="2006" name="Nature">
        <title>Deciphering the evolution and metabolism of an anammox bacterium from a community genome.</title>
        <authorList>
            <person name="Strous M."/>
            <person name="Pelletier E."/>
            <person name="Mangenot S."/>
            <person name="Rattei T."/>
            <person name="Lehner A."/>
            <person name="Taylor M.W."/>
            <person name="Horn M."/>
            <person name="Daims H."/>
            <person name="Bartol-Mavel D."/>
            <person name="Wincker P."/>
            <person name="Barbe V."/>
            <person name="Fonknechten N."/>
            <person name="Vallenet D."/>
            <person name="Segurens B."/>
            <person name="Schenowitz-Truong C."/>
            <person name="Medigue C."/>
            <person name="Collingro A."/>
            <person name="Snel B."/>
            <person name="Dutilh B.E."/>
            <person name="OpDenCamp H.J.M."/>
            <person name="vanDerDrift C."/>
            <person name="Cirpus I."/>
            <person name="vanDePas-Schoonen K.T."/>
            <person name="Harhangi H.R."/>
            <person name="vanNiftrik L."/>
            <person name="Schmid M."/>
            <person name="Keltjens J."/>
            <person name="vanDeVossenberg J."/>
            <person name="Kartal B."/>
            <person name="Meier H."/>
            <person name="Frishman D."/>
            <person name="Huynen M.A."/>
            <person name="Mewes H."/>
            <person name="Weissenbach J."/>
            <person name="Jetten M.S.M."/>
            <person name="Wagner M."/>
            <person name="LePaslier D."/>
        </authorList>
    </citation>
    <scope>NUCLEOTIDE SEQUENCE</scope>
</reference>
<evidence type="ECO:0000313" key="4">
    <source>
        <dbReference type="EMBL" id="QII10950.1"/>
    </source>
</evidence>
<dbReference type="EMBL" id="CP049055">
    <property type="protein sequence ID" value="QII10950.1"/>
    <property type="molecule type" value="Genomic_DNA"/>
</dbReference>
<evidence type="ECO:0000313" key="3">
    <source>
        <dbReference type="EMBL" id="CAJ73928.1"/>
    </source>
</evidence>
<name>Q1Q1N4_KUEST</name>